<feature type="compositionally biased region" description="Basic and acidic residues" evidence="2">
    <location>
        <begin position="793"/>
        <end position="804"/>
    </location>
</feature>
<feature type="compositionally biased region" description="Basic and acidic residues" evidence="2">
    <location>
        <begin position="306"/>
        <end position="315"/>
    </location>
</feature>
<dbReference type="KEGG" id="lak:106154940"/>
<feature type="region of interest" description="Disordered" evidence="2">
    <location>
        <begin position="306"/>
        <end position="372"/>
    </location>
</feature>
<evidence type="ECO:0000313" key="3">
    <source>
        <dbReference type="Proteomes" id="UP000085678"/>
    </source>
</evidence>
<feature type="compositionally biased region" description="Basic and acidic residues" evidence="2">
    <location>
        <begin position="583"/>
        <end position="637"/>
    </location>
</feature>
<feature type="compositionally biased region" description="Low complexity" evidence="2">
    <location>
        <begin position="29"/>
        <end position="44"/>
    </location>
</feature>
<dbReference type="Proteomes" id="UP000085678">
    <property type="component" value="Unplaced"/>
</dbReference>
<dbReference type="AlphaFoldDB" id="A0A1S3HIZ1"/>
<dbReference type="GeneID" id="106154940"/>
<feature type="compositionally biased region" description="Basic and acidic residues" evidence="2">
    <location>
        <begin position="245"/>
        <end position="254"/>
    </location>
</feature>
<gene>
    <name evidence="4" type="primary">LOC106154940</name>
</gene>
<sequence>MAHPSDHSQELDLLKSILEHTGGINQLYSTSEFSSRSSSFMGRPGSRRSCRSNSSNRMERESGNSTSSDSSRSSDDEENVKRKSNKKNHEHRHGHKHHHGHGHKHKHHHRHHHQKVEEKRFSKVESSATAKLQEKYQELQRLLNEQYLTHKNALLEDQLKHSRSLLTHYLTNSRWNTPPPEWADKHLKKTREVKVPSPRYDTGTQTKSDDNSSNGSGVHQEPKEVKVREKVKRKGKTQKVVVDQEDTRKQDKGACGETGNKGDVSKLEESLKRVTFANQEAESVTSGDRDPDLVIDTVEREIALKTVLKENGEKKTKPKKQQITKSSKSKNKDLTSTESAIKQKSDKSASPTRSRTPIVPTDSHLESTTNDEIKKWLLEKKRLERKKRAAQRAKDRAFRKEQEELLDFKRHRLEESAVEFDKWKHSKEVEIRLLRKRERISKGRPTEYSPSTPLNMSPRGKTSGSPQAQRTPSPVTTTPRASPRTPKETPKDESHQDDANNEKKQTEEEEKKKTIQEADIPDTLRNNIHTQKIAEEIKRQSKIAKEAREKALRGEEVEYGYKKPVAESKVDRAKRISLQKKKAKEEEERKKREEEEAQKKRISYEDWLKVKKQEDEKRKKREKKLEAEKRKNLDLKDVIPNLAKQRIDRASEGKGKRVDSGLNKSEDHDNSRSENETNVQSGTESTGSPPTPKYVWKPKDHSSDDKDVIDKVSDANRSFPRARPPSARPVSASRLSARIPNPPRPSKSPVPPKNRTDHITDEHPNPFSSPVPPHPKTAGPNSPAFRRHQFGKQKGDALKGERPEPQGSDQPAARGHCGGDSQPSAQKSAPDITVEDIDGDSLKQNNSNGNNNNHEGKPEVVVEVKRSLFLTSID</sequence>
<keyword evidence="1" id="KW-0175">Coiled coil</keyword>
<feature type="coiled-coil region" evidence="1">
    <location>
        <begin position="373"/>
        <end position="403"/>
    </location>
</feature>
<feature type="compositionally biased region" description="Basic and acidic residues" evidence="2">
    <location>
        <begin position="485"/>
        <end position="516"/>
    </location>
</feature>
<feature type="compositionally biased region" description="Basic and acidic residues" evidence="2">
    <location>
        <begin position="645"/>
        <end position="675"/>
    </location>
</feature>
<feature type="compositionally biased region" description="Polar residues" evidence="2">
    <location>
        <begin position="448"/>
        <end position="480"/>
    </location>
</feature>
<feature type="compositionally biased region" description="Basic and acidic residues" evidence="2">
    <location>
        <begin position="697"/>
        <end position="714"/>
    </location>
</feature>
<proteinExistence type="predicted"/>
<feature type="compositionally biased region" description="Polar residues" evidence="2">
    <location>
        <begin position="202"/>
        <end position="217"/>
    </location>
</feature>
<feature type="region of interest" description="Disordered" evidence="2">
    <location>
        <begin position="28"/>
        <end position="129"/>
    </location>
</feature>
<feature type="compositionally biased region" description="Basic and acidic residues" evidence="2">
    <location>
        <begin position="330"/>
        <end position="347"/>
    </location>
</feature>
<evidence type="ECO:0000256" key="2">
    <source>
        <dbReference type="SAM" id="MobiDB-lite"/>
    </source>
</evidence>
<feature type="region of interest" description="Disordered" evidence="2">
    <location>
        <begin position="171"/>
        <end position="269"/>
    </location>
</feature>
<feature type="compositionally biased region" description="Basic and acidic residues" evidence="2">
    <location>
        <begin position="754"/>
        <end position="764"/>
    </location>
</feature>
<feature type="compositionally biased region" description="Pro residues" evidence="2">
    <location>
        <begin position="740"/>
        <end position="752"/>
    </location>
</feature>
<accession>A0A1S3HIZ1</accession>
<evidence type="ECO:0000313" key="4">
    <source>
        <dbReference type="RefSeq" id="XP_013384964.1"/>
    </source>
</evidence>
<reference evidence="4" key="1">
    <citation type="submission" date="2025-08" db="UniProtKB">
        <authorList>
            <consortium name="RefSeq"/>
        </authorList>
    </citation>
    <scope>IDENTIFICATION</scope>
    <source>
        <tissue evidence="4">Gonads</tissue>
    </source>
</reference>
<feature type="compositionally biased region" description="Low complexity" evidence="2">
    <location>
        <begin position="728"/>
        <end position="738"/>
    </location>
</feature>
<organism evidence="3 4">
    <name type="scientific">Lingula anatina</name>
    <name type="common">Brachiopod</name>
    <name type="synonym">Lingula unguis</name>
    <dbReference type="NCBI Taxonomy" id="7574"/>
    <lineage>
        <taxon>Eukaryota</taxon>
        <taxon>Metazoa</taxon>
        <taxon>Spiralia</taxon>
        <taxon>Lophotrochozoa</taxon>
        <taxon>Brachiopoda</taxon>
        <taxon>Linguliformea</taxon>
        <taxon>Lingulata</taxon>
        <taxon>Lingulida</taxon>
        <taxon>Linguloidea</taxon>
        <taxon>Lingulidae</taxon>
        <taxon>Lingula</taxon>
    </lineage>
</organism>
<feature type="compositionally biased region" description="Basic and acidic residues" evidence="2">
    <location>
        <begin position="182"/>
        <end position="194"/>
    </location>
</feature>
<feature type="region of interest" description="Disordered" evidence="2">
    <location>
        <begin position="433"/>
        <end position="860"/>
    </location>
</feature>
<name>A0A1S3HIZ1_LINAN</name>
<feature type="compositionally biased region" description="Polar residues" evidence="2">
    <location>
        <begin position="676"/>
        <end position="688"/>
    </location>
</feature>
<keyword evidence="3" id="KW-1185">Reference proteome</keyword>
<feature type="compositionally biased region" description="Basic residues" evidence="2">
    <location>
        <begin position="82"/>
        <end position="114"/>
    </location>
</feature>
<protein>
    <submittedName>
        <fullName evidence="4">Stress response protein NST1</fullName>
    </submittedName>
</protein>
<dbReference type="RefSeq" id="XP_013384964.1">
    <property type="nucleotide sequence ID" value="XM_013529510.1"/>
</dbReference>
<evidence type="ECO:0000256" key="1">
    <source>
        <dbReference type="SAM" id="Coils"/>
    </source>
</evidence>
<dbReference type="InParanoid" id="A0A1S3HIZ1"/>
<feature type="compositionally biased region" description="Basic and acidic residues" evidence="2">
    <location>
        <begin position="532"/>
        <end position="574"/>
    </location>
</feature>